<dbReference type="Pfam" id="PF01370">
    <property type="entry name" value="Epimerase"/>
    <property type="match status" value="1"/>
</dbReference>
<comment type="similarity">
    <text evidence="2">Belongs to the NAD(P)-dependent epimerase/dehydratase family. Dihydroflavonol-4-reductase subfamily.</text>
</comment>
<dbReference type="SUPFAM" id="SSF51735">
    <property type="entry name" value="NAD(P)-binding Rossmann-fold domains"/>
    <property type="match status" value="1"/>
</dbReference>
<protein>
    <recommendedName>
        <fullName evidence="3">NAD-dependent epimerase/dehydratase domain-containing protein</fullName>
    </recommendedName>
</protein>
<feature type="domain" description="NAD-dependent epimerase/dehydratase" evidence="3">
    <location>
        <begin position="18"/>
        <end position="274"/>
    </location>
</feature>
<reference evidence="4 5" key="1">
    <citation type="submission" date="2023-08" db="EMBL/GenBank/DDBJ databases">
        <title>Black Yeasts Isolated from many extreme environments.</title>
        <authorList>
            <person name="Coleine C."/>
            <person name="Stajich J.E."/>
            <person name="Selbmann L."/>
        </authorList>
    </citation>
    <scope>NUCLEOTIDE SEQUENCE [LARGE SCALE GENOMIC DNA]</scope>
    <source>
        <strain evidence="4 5">CCFEE 5885</strain>
    </source>
</reference>
<organism evidence="4 5">
    <name type="scientific">Lithohypha guttulata</name>
    <dbReference type="NCBI Taxonomy" id="1690604"/>
    <lineage>
        <taxon>Eukaryota</taxon>
        <taxon>Fungi</taxon>
        <taxon>Dikarya</taxon>
        <taxon>Ascomycota</taxon>
        <taxon>Pezizomycotina</taxon>
        <taxon>Eurotiomycetes</taxon>
        <taxon>Chaetothyriomycetidae</taxon>
        <taxon>Chaetothyriales</taxon>
        <taxon>Trichomeriaceae</taxon>
        <taxon>Lithohypha</taxon>
    </lineage>
</organism>
<dbReference type="PANTHER" id="PTHR10366:SF562">
    <property type="entry name" value="ALDEHYDE REDUCTASE II (AFU_ORTHOLOGUE AFUA_1G11360)"/>
    <property type="match status" value="1"/>
</dbReference>
<accession>A0ABR0KBG5</accession>
<gene>
    <name evidence="4" type="ORF">LTR24_004698</name>
</gene>
<sequence>MSSFVMHETAAINPGSTILVTGINGLIASHIADQLLAAGYNVRGTVRNLEKCAWMPSFFANRHTSTNVTFKVVKVADMSLDGCFDDAVHSCAGVIHTTSSNEMQASSPEPTITNTVKTVMTCLESAAKEPSVQRFVLTSSAWAVSAPRPDTKFTVSPKDWNDQAIQDAYATGTPASNGMSIFMAGKTMAEKECWRFMRERRPAFVFNAVLPDTTFGAVLSPEHQGIPSTAGLIRMLFDGQGLDILQWVQPQYFIDTADCARLHVAALVHPDAKDERLLGHAEPWNWNDVLAMFRKWFPDRDFPEDMQLGRDISTVETGKSLELLRDVYGQEGWTSLEESVKGNVASFLHSNTQAQMALFGQY</sequence>
<dbReference type="EMBL" id="JAVRRG010000049">
    <property type="protein sequence ID" value="KAK5093038.1"/>
    <property type="molecule type" value="Genomic_DNA"/>
</dbReference>
<name>A0ABR0KBG5_9EURO</name>
<evidence type="ECO:0000313" key="5">
    <source>
        <dbReference type="Proteomes" id="UP001345013"/>
    </source>
</evidence>
<dbReference type="InterPro" id="IPR001509">
    <property type="entry name" value="Epimerase_deHydtase"/>
</dbReference>
<comment type="caution">
    <text evidence="4">The sequence shown here is derived from an EMBL/GenBank/DDBJ whole genome shotgun (WGS) entry which is preliminary data.</text>
</comment>
<dbReference type="InterPro" id="IPR050425">
    <property type="entry name" value="NAD(P)_dehydrat-like"/>
</dbReference>
<evidence type="ECO:0000256" key="1">
    <source>
        <dbReference type="ARBA" id="ARBA00023002"/>
    </source>
</evidence>
<keyword evidence="1" id="KW-0560">Oxidoreductase</keyword>
<evidence type="ECO:0000259" key="3">
    <source>
        <dbReference type="Pfam" id="PF01370"/>
    </source>
</evidence>
<dbReference type="PANTHER" id="PTHR10366">
    <property type="entry name" value="NAD DEPENDENT EPIMERASE/DEHYDRATASE"/>
    <property type="match status" value="1"/>
</dbReference>
<evidence type="ECO:0000256" key="2">
    <source>
        <dbReference type="ARBA" id="ARBA00023445"/>
    </source>
</evidence>
<dbReference type="Proteomes" id="UP001345013">
    <property type="component" value="Unassembled WGS sequence"/>
</dbReference>
<proteinExistence type="inferred from homology"/>
<dbReference type="Gene3D" id="3.40.50.720">
    <property type="entry name" value="NAD(P)-binding Rossmann-like Domain"/>
    <property type="match status" value="1"/>
</dbReference>
<keyword evidence="5" id="KW-1185">Reference proteome</keyword>
<evidence type="ECO:0000313" key="4">
    <source>
        <dbReference type="EMBL" id="KAK5093038.1"/>
    </source>
</evidence>
<dbReference type="InterPro" id="IPR036291">
    <property type="entry name" value="NAD(P)-bd_dom_sf"/>
</dbReference>